<dbReference type="EMBL" id="CADCWK010000061">
    <property type="protein sequence ID" value="CAA9549087.1"/>
    <property type="molecule type" value="Genomic_DNA"/>
</dbReference>
<comment type="similarity">
    <text evidence="1">Belongs to the bacterial solute-binding protein 1 family.</text>
</comment>
<keyword evidence="3" id="KW-0732">Signal</keyword>
<gene>
    <name evidence="4" type="ORF">AVDCRST_MAG33-736</name>
</gene>
<proteinExistence type="inferred from homology"/>
<dbReference type="SUPFAM" id="SSF53850">
    <property type="entry name" value="Periplasmic binding protein-like II"/>
    <property type="match status" value="1"/>
</dbReference>
<dbReference type="AlphaFoldDB" id="A0A6J4UGT4"/>
<evidence type="ECO:0000256" key="1">
    <source>
        <dbReference type="ARBA" id="ARBA00008520"/>
    </source>
</evidence>
<organism evidence="4">
    <name type="scientific">uncultured Thermomicrobiales bacterium</name>
    <dbReference type="NCBI Taxonomy" id="1645740"/>
    <lineage>
        <taxon>Bacteria</taxon>
        <taxon>Pseudomonadati</taxon>
        <taxon>Thermomicrobiota</taxon>
        <taxon>Thermomicrobia</taxon>
        <taxon>Thermomicrobiales</taxon>
        <taxon>environmental samples</taxon>
    </lineage>
</organism>
<evidence type="ECO:0000313" key="4">
    <source>
        <dbReference type="EMBL" id="CAA9549087.1"/>
    </source>
</evidence>
<accession>A0A6J4UGT4</accession>
<evidence type="ECO:0000256" key="3">
    <source>
        <dbReference type="ARBA" id="ARBA00022729"/>
    </source>
</evidence>
<dbReference type="Gene3D" id="3.40.190.10">
    <property type="entry name" value="Periplasmic binding protein-like II"/>
    <property type="match status" value="2"/>
</dbReference>
<dbReference type="PANTHER" id="PTHR30061:SF50">
    <property type="entry name" value="MALTOSE_MALTODEXTRIN-BINDING PERIPLASMIC PROTEIN"/>
    <property type="match status" value="1"/>
</dbReference>
<dbReference type="GO" id="GO:0042956">
    <property type="term" value="P:maltodextrin transmembrane transport"/>
    <property type="evidence" value="ECO:0007669"/>
    <property type="project" value="TreeGrafter"/>
</dbReference>
<dbReference type="GO" id="GO:0015768">
    <property type="term" value="P:maltose transport"/>
    <property type="evidence" value="ECO:0007669"/>
    <property type="project" value="TreeGrafter"/>
</dbReference>
<dbReference type="Pfam" id="PF01547">
    <property type="entry name" value="SBP_bac_1"/>
    <property type="match status" value="1"/>
</dbReference>
<reference evidence="4" key="1">
    <citation type="submission" date="2020-02" db="EMBL/GenBank/DDBJ databases">
        <authorList>
            <person name="Meier V. D."/>
        </authorList>
    </citation>
    <scope>NUCLEOTIDE SEQUENCE</scope>
    <source>
        <strain evidence="4">AVDCRST_MAG33</strain>
    </source>
</reference>
<evidence type="ECO:0000256" key="2">
    <source>
        <dbReference type="ARBA" id="ARBA00022448"/>
    </source>
</evidence>
<keyword evidence="2" id="KW-0813">Transport</keyword>
<evidence type="ECO:0008006" key="5">
    <source>
        <dbReference type="Google" id="ProtNLM"/>
    </source>
</evidence>
<dbReference type="GO" id="GO:1901982">
    <property type="term" value="F:maltose binding"/>
    <property type="evidence" value="ECO:0007669"/>
    <property type="project" value="TreeGrafter"/>
</dbReference>
<sequence length="431" mass="46916">MKHPQRRRSLVGTISAVLLLMVISVFPVATSAQEPVELLIWDQFTGPENEVVNDIYQQFTDRTDIEIVRESFDTDQMRQTVNTALSSGTGPDIIFYDAGPGYAGVLAEAGLLLPLDEMATQYGWRDRIIPSAIQGATIDDQLYGMPLQIDLIGAYYNQTIFAEEGYTPPTTVEELLAFCTQASEAGYIPMAFGNNPGWQGFHQFSMLANDMLGPDALGQLLLENEGTWDSPEIVSAIKTFFVDLQEAGCFNPDPNALTYDDANSLFYTGEALMTPTGSWLVGDIAENMPDYEVGMIPFPTPTGAQGQYWPSGIGSAFFISASSPNPTEAGQFVDYLFSPEVAQRWVGEANFTLPMEVDTSTLQISPLAQSVLDVLASASAGEIQLGYNVDVLAPAAFNDTLQNGLQAVLLGDMTPEQLASELQSTWEQTQL</sequence>
<name>A0A6J4UGT4_9BACT</name>
<dbReference type="InterPro" id="IPR006059">
    <property type="entry name" value="SBP"/>
</dbReference>
<dbReference type="GO" id="GO:0055052">
    <property type="term" value="C:ATP-binding cassette (ABC) transporter complex, substrate-binding subunit-containing"/>
    <property type="evidence" value="ECO:0007669"/>
    <property type="project" value="TreeGrafter"/>
</dbReference>
<protein>
    <recommendedName>
        <fullName evidence="5">ABC transporter, substrate-binding protein (Cluster 1, maltose/g3p/polyamine/iron)</fullName>
    </recommendedName>
</protein>
<dbReference type="PANTHER" id="PTHR30061">
    <property type="entry name" value="MALTOSE-BINDING PERIPLASMIC PROTEIN"/>
    <property type="match status" value="1"/>
</dbReference>